<accession>A0A848MHS8</accession>
<dbReference type="InterPro" id="IPR046341">
    <property type="entry name" value="SET_dom_sf"/>
</dbReference>
<evidence type="ECO:0000313" key="3">
    <source>
        <dbReference type="EMBL" id="NMP26723.1"/>
    </source>
</evidence>
<feature type="coiled-coil region" evidence="1">
    <location>
        <begin position="1260"/>
        <end position="1291"/>
    </location>
</feature>
<dbReference type="EMBL" id="JAADJU010000003">
    <property type="protein sequence ID" value="NMP26723.1"/>
    <property type="molecule type" value="Genomic_DNA"/>
</dbReference>
<evidence type="ECO:0000313" key="4">
    <source>
        <dbReference type="Proteomes" id="UP000585363"/>
    </source>
</evidence>
<feature type="compositionally biased region" description="Low complexity" evidence="2">
    <location>
        <begin position="46"/>
        <end position="55"/>
    </location>
</feature>
<evidence type="ECO:0000256" key="2">
    <source>
        <dbReference type="SAM" id="MobiDB-lite"/>
    </source>
</evidence>
<gene>
    <name evidence="3" type="ORF">GW590_07600</name>
</gene>
<reference evidence="3 4" key="2">
    <citation type="submission" date="2020-06" db="EMBL/GenBank/DDBJ databases">
        <title>Polyphasic characterization of a Rahnella strain isolated from tree sap.</title>
        <authorList>
            <person name="Kim I.S."/>
        </authorList>
    </citation>
    <scope>NUCLEOTIDE SEQUENCE [LARGE SCALE GENOMIC DNA]</scope>
    <source>
        <strain evidence="3 4">SAP-1</strain>
    </source>
</reference>
<name>A0A848MHS8_9GAMM</name>
<dbReference type="Gene3D" id="2.170.270.10">
    <property type="entry name" value="SET domain"/>
    <property type="match status" value="1"/>
</dbReference>
<protein>
    <submittedName>
        <fullName evidence="3">SET domain-containing protein</fullName>
    </submittedName>
</protein>
<proteinExistence type="predicted"/>
<sequence length="1777" mass="197177">MSLPTIRATDPTFTSVEDHAITQPHHIRPHLGKRTFSADPSPPATKTPAATGNNTLTPHTLTLQANGNLVFEHVSRTHLTPYALGTGVSADKTVSDRPLSKDQQEGIFNVRSSKNDAIPGHQVEATRRYLVRWHSFPVLENWSKALTQPGYPPLKVIADAKPGTWTVEPNTLLTAMAESLYAHRGKPLAGVLDPKTQLFTEGKARYVHIHGRNFPVEEHKIKPPLAIANSQQKGISNGLQRIAKQPPINGFFIKTPPGLSASDWPSLPIEYNGTTGEWSPVFTPAHITTLLTLLAETGLYGFTKQKHGKVQNFQFGNHYAPIANNIIAKIGSLSLPAVIHHGGRLPAVPVKWDPLHHRYYIYSDPQAAVSHDFTEREAWGIRLLMVGHLLRNPIQGATDLIKAMQNDPQAQERLSAFIQTGQWTEDNSIGGISAQGGDMAFNIAYSVASDRGSVGVNVASWALTLLGKALLNQPVTKEDAEEILAAGADIIDLGLDHVAHKTFKKITVAASNTPQLSPATASPQKKRVDSPLLRWAEAKAVDEPHLQQDSHYANLWRHNETGKLYVLQQQHFPRYLPVVKRADSSFVAEPHGTKKTEKYLTAGQDGQLHTMTSAQQSAWLNKHPSQLELQQRHYREIEVTARDGSKSIGYVAINNETIKTVYRFVPESRSFTQSGQSVDAEGRVIGLSGGAPAKRPASAVSGAPAAKNPKADLLPEQQAWLDANRLDPNEQGKVSAREVAVQYVDHKAAANWTGITQLQIASYYQVNPSTLRGEITREQAARVPPNAQQAAWLKGNELKGKRGMEEVARLYITNKRKPDWPGITTAQLANYYQLSPNTLRTSIFRQEAAKKLLDPTQAIWLKQHGITPNAEGKVKTEDVARQYVTMKGTPDWPNISQAQMAKYYGVNQNSLCHKIAKLEALNQQLKPEQQAWLDANPLQLNQQGKVQVGVEKVAKLYVDHKNTPGWPNISRHQMAEYYKVNPDTLLSEIKWEQEARKPLKPEQKLWIEQHLLERDGKGKGRSWDIAKQYIEHKDTAEWPGITEAQLARYYKVKASTLHIAVNRQLSAQKQLTPEQEIWIKQHSLQPNQSGNIPSEEVAKLYLKHRNSADWPGLTQSQMAEHYQINLHTLLSAITTQQRKQNSPTLTPTPTPPTVIKIEADSQPYTKGPVKLITFTDSGDEIDIHNPTPSRLDDIPIVDNNLPILRDPQDFTHSLTLSAEGKTHASELDVSNWGALGVLFQDIRSAKAASKARKDLALRPAKSVKQIKTELKQELQRQIENETRLGKELESRMVSLPSHREDSEGNIINLGTGVFNPQNGSDVEPFTVLGPYAGVFLDSKAAHSYTDRHIGSIRNISHSWGTKATSRSVNGWESGNILRNINTDRLGDAPAVGVPNVTLVRVGKNIAFYVTTKKVKPGEEYLISYGPGYNAHFSIDNARKEERLAQLWYDHRAEIEEQNITLQHIASRSAVSAKYLGKSVLHLRQQNSSGQALAFAAEDWLNKHKLPDAANPENKYRATQVANFYLDHQAEAESWGIMPTRLAEFYNIPVQNLDNRVAQPLKSRKLPPLTAEAKQWLDNKLENKVAPNGINIKKEPPEVSPESGLSWLAENINTPTAWINNAFEAMPTLIARSNTLRQIDAFLVITNSNNGISQVLDSRTGNTVNPAIALQANRPLLVVRQQHNHYDAWLNHQHNVTFLPPDMQHGYYRVNAAANQLLPIGKTGYCMTEAVAAGLLSREGGSLAVGNIQEYGKNLRNDISALIPTLSQAEQQSILAVT</sequence>
<comment type="caution">
    <text evidence="3">The sequence shown here is derived from an EMBL/GenBank/DDBJ whole genome shotgun (WGS) entry which is preliminary data.</text>
</comment>
<dbReference type="Proteomes" id="UP000585363">
    <property type="component" value="Unassembled WGS sequence"/>
</dbReference>
<keyword evidence="1" id="KW-0175">Coiled coil</keyword>
<reference evidence="3 4" key="1">
    <citation type="submission" date="2020-01" db="EMBL/GenBank/DDBJ databases">
        <authorList>
            <person name="Lee S.D."/>
        </authorList>
    </citation>
    <scope>NUCLEOTIDE SEQUENCE [LARGE SCALE GENOMIC DNA]</scope>
    <source>
        <strain evidence="3 4">SAP-1</strain>
    </source>
</reference>
<dbReference type="RefSeq" id="WP_169402413.1">
    <property type="nucleotide sequence ID" value="NZ_JAADJU010000003.1"/>
</dbReference>
<feature type="region of interest" description="Disordered" evidence="2">
    <location>
        <begin position="31"/>
        <end position="57"/>
    </location>
</feature>
<evidence type="ECO:0000256" key="1">
    <source>
        <dbReference type="SAM" id="Coils"/>
    </source>
</evidence>
<feature type="region of interest" description="Disordered" evidence="2">
    <location>
        <begin position="689"/>
        <end position="709"/>
    </location>
</feature>
<keyword evidence="4" id="KW-1185">Reference proteome</keyword>
<organism evidence="3 4">
    <name type="scientific">Rouxiella aceris</name>
    <dbReference type="NCBI Taxonomy" id="2703884"/>
    <lineage>
        <taxon>Bacteria</taxon>
        <taxon>Pseudomonadati</taxon>
        <taxon>Pseudomonadota</taxon>
        <taxon>Gammaproteobacteria</taxon>
        <taxon>Enterobacterales</taxon>
        <taxon>Yersiniaceae</taxon>
        <taxon>Rouxiella</taxon>
    </lineage>
</organism>